<dbReference type="Pfam" id="PF13193">
    <property type="entry name" value="AMP-binding_C"/>
    <property type="match status" value="1"/>
</dbReference>
<dbReference type="SUPFAM" id="SSF56801">
    <property type="entry name" value="Acetyl-CoA synthetase-like"/>
    <property type="match status" value="1"/>
</dbReference>
<keyword evidence="6" id="KW-1185">Reference proteome</keyword>
<dbReference type="EMBL" id="CP003235">
    <property type="protein sequence ID" value="AFC33258.1"/>
    <property type="molecule type" value="Genomic_DNA"/>
</dbReference>
<reference evidence="5 6" key="1">
    <citation type="journal article" date="2012" name="J. Bacteriol.">
        <title>Complete Genome Sequence of Paenibacillus mucilaginosus 3016, a Bacterium Functional as Microbial Fertilizer.</title>
        <authorList>
            <person name="Ma M."/>
            <person name="Wang Z."/>
            <person name="Li L."/>
            <person name="Jiang X."/>
            <person name="Guan D."/>
            <person name="Cao F."/>
            <person name="Chen H."/>
            <person name="Wang X."/>
            <person name="Shen D."/>
            <person name="Du B."/>
            <person name="Li J."/>
        </authorList>
    </citation>
    <scope>NUCLEOTIDE SEQUENCE [LARGE SCALE GENOMIC DNA]</scope>
    <source>
        <strain evidence="5 6">3016</strain>
    </source>
</reference>
<name>H6NM96_9BACL</name>
<dbReference type="InterPro" id="IPR045851">
    <property type="entry name" value="AMP-bd_C_sf"/>
</dbReference>
<dbReference type="Gene3D" id="3.30.300.30">
    <property type="match status" value="1"/>
</dbReference>
<dbReference type="InterPro" id="IPR025110">
    <property type="entry name" value="AMP-bd_C"/>
</dbReference>
<evidence type="ECO:0000313" key="6">
    <source>
        <dbReference type="Proteomes" id="UP000007523"/>
    </source>
</evidence>
<evidence type="ECO:0000259" key="3">
    <source>
        <dbReference type="Pfam" id="PF00501"/>
    </source>
</evidence>
<feature type="domain" description="AMP-binding enzyme C-terminal" evidence="4">
    <location>
        <begin position="330"/>
        <end position="403"/>
    </location>
</feature>
<dbReference type="InterPro" id="IPR000873">
    <property type="entry name" value="AMP-dep_synth/lig_dom"/>
</dbReference>
<proteinExistence type="inferred from homology"/>
<dbReference type="Gene3D" id="3.40.50.12780">
    <property type="entry name" value="N-terminal domain of ligase-like"/>
    <property type="match status" value="1"/>
</dbReference>
<dbReference type="CDD" id="cd04433">
    <property type="entry name" value="AFD_class_I"/>
    <property type="match status" value="1"/>
</dbReference>
<dbReference type="InterPro" id="IPR042099">
    <property type="entry name" value="ANL_N_sf"/>
</dbReference>
<evidence type="ECO:0000256" key="2">
    <source>
        <dbReference type="ARBA" id="ARBA00022598"/>
    </source>
</evidence>
<evidence type="ECO:0000313" key="5">
    <source>
        <dbReference type="EMBL" id="AFC33258.1"/>
    </source>
</evidence>
<gene>
    <name evidence="5" type="ORF">PM3016_6643</name>
</gene>
<dbReference type="InterPro" id="IPR020845">
    <property type="entry name" value="AMP-binding_CS"/>
</dbReference>
<keyword evidence="2" id="KW-0436">Ligase</keyword>
<dbReference type="PANTHER" id="PTHR43201">
    <property type="entry name" value="ACYL-COA SYNTHETASE"/>
    <property type="match status" value="1"/>
</dbReference>
<comment type="similarity">
    <text evidence="1">Belongs to the ATP-dependent AMP-binding enzyme family.</text>
</comment>
<evidence type="ECO:0000256" key="1">
    <source>
        <dbReference type="ARBA" id="ARBA00006432"/>
    </source>
</evidence>
<dbReference type="KEGG" id="pmq:PM3016_6643"/>
<dbReference type="HOGENOM" id="CLU_670490_0_0_9"/>
<dbReference type="GO" id="GO:0031956">
    <property type="term" value="F:medium-chain fatty acid-CoA ligase activity"/>
    <property type="evidence" value="ECO:0007669"/>
    <property type="project" value="TreeGrafter"/>
</dbReference>
<dbReference type="Proteomes" id="UP000007523">
    <property type="component" value="Chromosome"/>
</dbReference>
<dbReference type="NCBIfam" id="NF006167">
    <property type="entry name" value="PRK08308.1"/>
    <property type="match status" value="1"/>
</dbReference>
<organism evidence="5 6">
    <name type="scientific">Paenibacillus mucilaginosus 3016</name>
    <dbReference type="NCBI Taxonomy" id="1116391"/>
    <lineage>
        <taxon>Bacteria</taxon>
        <taxon>Bacillati</taxon>
        <taxon>Bacillota</taxon>
        <taxon>Bacilli</taxon>
        <taxon>Bacillales</taxon>
        <taxon>Paenibacillaceae</taxon>
        <taxon>Paenibacillus</taxon>
    </lineage>
</organism>
<dbReference type="PROSITE" id="PS00455">
    <property type="entry name" value="AMP_BINDING"/>
    <property type="match status" value="1"/>
</dbReference>
<dbReference type="STRING" id="1116391.PM3016_6643"/>
<feature type="domain" description="AMP-dependent synthetase/ligase" evidence="3">
    <location>
        <begin position="82"/>
        <end position="285"/>
    </location>
</feature>
<dbReference type="AlphaFoldDB" id="H6NM96"/>
<dbReference type="PANTHER" id="PTHR43201:SF5">
    <property type="entry name" value="MEDIUM-CHAIN ACYL-COA LIGASE ACSF2, MITOCHONDRIAL"/>
    <property type="match status" value="1"/>
</dbReference>
<dbReference type="Pfam" id="PF00501">
    <property type="entry name" value="AMP-binding"/>
    <property type="match status" value="1"/>
</dbReference>
<protein>
    <recommendedName>
        <fullName evidence="7">Acyl-CoA synthetase</fullName>
    </recommendedName>
</protein>
<evidence type="ECO:0000259" key="4">
    <source>
        <dbReference type="Pfam" id="PF13193"/>
    </source>
</evidence>
<accession>H6NM96</accession>
<sequence>MFTVNRERFSASDARVRLDAYGALEHFRSPEGRLYALCLSSPADVVTLVLFLRERGGSVLLLAADTPLETALASARQAGAYALVIGTPEQCQVLPGTPAAQEEPSLYSFSSGTTGGAKLIRRSWSAVAEEIAAYNEAIPADAGETPVVLASVTHSYGLLCGVLATLERGVSPVIVTNKNPKFALSVIRDTPKHLVYGVPTLFHMLTGFSQEGLRFHKLMTSGAPMPAPLFERLSGLADTLLQQYGCSEAGCISISPRMEAATDMGLPLRHWKLELDSREEAQPSELAVTGRAGRIATGDLGYIAPSGHIHLLSRIDDVINVSGLKVFPLEVEEVLLGMPGVAEAVVYRGRHPVMGEIVKARIVASGRVSADDVRDVCLQRLPAYKVPADIEFVTAIPKNPTGKISRKRLEMEDATQ</sequence>
<dbReference type="RefSeq" id="WP_014372310.1">
    <property type="nucleotide sequence ID" value="NC_016935.1"/>
</dbReference>
<evidence type="ECO:0008006" key="7">
    <source>
        <dbReference type="Google" id="ProtNLM"/>
    </source>
</evidence>
<dbReference type="GO" id="GO:0006631">
    <property type="term" value="P:fatty acid metabolic process"/>
    <property type="evidence" value="ECO:0007669"/>
    <property type="project" value="TreeGrafter"/>
</dbReference>